<evidence type="ECO:0008006" key="4">
    <source>
        <dbReference type="Google" id="ProtNLM"/>
    </source>
</evidence>
<dbReference type="RefSeq" id="WP_197674908.1">
    <property type="nucleotide sequence ID" value="NZ_LT629690.1"/>
</dbReference>
<keyword evidence="3" id="KW-1185">Reference proteome</keyword>
<keyword evidence="1" id="KW-0732">Signal</keyword>
<reference evidence="2 3" key="1">
    <citation type="submission" date="2016-10" db="EMBL/GenBank/DDBJ databases">
        <authorList>
            <person name="de Groot N.N."/>
        </authorList>
    </citation>
    <scope>NUCLEOTIDE SEQUENCE [LARGE SCALE GENOMIC DNA]</scope>
    <source>
        <strain evidence="2 3">GAS232</strain>
    </source>
</reference>
<name>A0A1G7Q812_9BACT</name>
<sequence>MRFRTCALLAFLSLSANLFGQKVPGVVIDHQPPASREYIGSPSIVIAPNGDYVASHDLFGPGSTSTVSAVSRIFLSHDRGATWTKVAEVNDQFWSNLFVLKNHIYLMGTSYEYGRIVIRESDDNGKTWSDPHFLTEDTGYHTAPVPVVVHDGKIYRAFEYHPKGPWGSFQAFLMWASVDSDLTKPTSWTMADRLSFPVGDFGDTWLEGNAVVDRDGSMLDILRVNNASRAAVLKLAEHSMKLDRFMAFPGGATKFSIRFDPVSKLYWTLSNPALPGEPMAVSSPASVRNTLALMSSPDLTHWTPREIVLHHPESRVHGFQYVDWQFDGSDIIVASRTAFDDDQGAAHSFHDANYLTFHRIAGFRKKDTIKLAGEPFTAAEVFTDQQMQNWTKATTADAAKAEMGVYPQPLGGYGNHSLGITTRVKTGEAEQHRDWVDVFVAVAGEATLVSGGHLENARTTAPGEQKGTAVVGGVSKVMKAGAVAHIDPEIAHQLIIPDGGTFTYFVVKVKKDSLTSPK</sequence>
<dbReference type="AlphaFoldDB" id="A0A1G7Q812"/>
<evidence type="ECO:0000313" key="3">
    <source>
        <dbReference type="Proteomes" id="UP000182427"/>
    </source>
</evidence>
<accession>A0A1G7Q812</accession>
<dbReference type="SUPFAM" id="SSF50939">
    <property type="entry name" value="Sialidases"/>
    <property type="match status" value="1"/>
</dbReference>
<dbReference type="InterPro" id="IPR036278">
    <property type="entry name" value="Sialidase_sf"/>
</dbReference>
<dbReference type="Gene3D" id="2.120.10.10">
    <property type="match status" value="1"/>
</dbReference>
<proteinExistence type="predicted"/>
<evidence type="ECO:0000256" key="1">
    <source>
        <dbReference type="SAM" id="SignalP"/>
    </source>
</evidence>
<evidence type="ECO:0000313" key="2">
    <source>
        <dbReference type="EMBL" id="SDF94605.1"/>
    </source>
</evidence>
<feature type="signal peptide" evidence="1">
    <location>
        <begin position="1"/>
        <end position="20"/>
    </location>
</feature>
<dbReference type="Proteomes" id="UP000182427">
    <property type="component" value="Chromosome I"/>
</dbReference>
<feature type="chain" id="PRO_5009242372" description="BNR repeat-like domain-containing protein" evidence="1">
    <location>
        <begin position="21"/>
        <end position="518"/>
    </location>
</feature>
<dbReference type="CDD" id="cd15482">
    <property type="entry name" value="Sialidase_non-viral"/>
    <property type="match status" value="1"/>
</dbReference>
<protein>
    <recommendedName>
        <fullName evidence="4">BNR repeat-like domain-containing protein</fullName>
    </recommendedName>
</protein>
<gene>
    <name evidence="2" type="ORF">SAMN05444167_3785</name>
</gene>
<organism evidence="2 3">
    <name type="scientific">Terriglobus roseus</name>
    <dbReference type="NCBI Taxonomy" id="392734"/>
    <lineage>
        <taxon>Bacteria</taxon>
        <taxon>Pseudomonadati</taxon>
        <taxon>Acidobacteriota</taxon>
        <taxon>Terriglobia</taxon>
        <taxon>Terriglobales</taxon>
        <taxon>Acidobacteriaceae</taxon>
        <taxon>Terriglobus</taxon>
    </lineage>
</organism>
<dbReference type="EMBL" id="LT629690">
    <property type="protein sequence ID" value="SDF94605.1"/>
    <property type="molecule type" value="Genomic_DNA"/>
</dbReference>